<evidence type="ECO:0000256" key="2">
    <source>
        <dbReference type="ARBA" id="ARBA00022527"/>
    </source>
</evidence>
<feature type="domain" description="Protein kinase" evidence="9">
    <location>
        <begin position="25"/>
        <end position="164"/>
    </location>
</feature>
<comment type="catalytic activity">
    <reaction evidence="8">
        <text>L-seryl-[protein] + ATP = O-phospho-L-seryl-[protein] + ADP + H(+)</text>
        <dbReference type="Rhea" id="RHEA:17989"/>
        <dbReference type="Rhea" id="RHEA-COMP:9863"/>
        <dbReference type="Rhea" id="RHEA-COMP:11604"/>
        <dbReference type="ChEBI" id="CHEBI:15378"/>
        <dbReference type="ChEBI" id="CHEBI:29999"/>
        <dbReference type="ChEBI" id="CHEBI:30616"/>
        <dbReference type="ChEBI" id="CHEBI:83421"/>
        <dbReference type="ChEBI" id="CHEBI:456216"/>
        <dbReference type="EC" id="2.7.11.1"/>
    </reaction>
</comment>
<gene>
    <name evidence="10" type="ORF">B0T10DRAFT_391376</name>
</gene>
<dbReference type="PANTHER" id="PTHR47634:SF9">
    <property type="entry name" value="PROTEIN KINASE DOMAIN-CONTAINING PROTEIN-RELATED"/>
    <property type="match status" value="1"/>
</dbReference>
<sequence length="164" mass="18411">ERLDRYAPGGYHPVVLGDTFCDGRYTIRHKLGHGGFSTVWLARDNREEIWVSIKIRQARVSTAQLDDDPELKVLGQLEQHYLDTHSKKARCYAEPRDSFQHTGPNGTHNCLVSELLGPTLGAVLHCLNHIDIRETLRPDTILRASNQLLEAVEFIHQAGIAHGG</sequence>
<feature type="non-terminal residue" evidence="10">
    <location>
        <position position="164"/>
    </location>
</feature>
<dbReference type="GO" id="GO:0050684">
    <property type="term" value="P:regulation of mRNA processing"/>
    <property type="evidence" value="ECO:0007669"/>
    <property type="project" value="TreeGrafter"/>
</dbReference>
<evidence type="ECO:0000256" key="4">
    <source>
        <dbReference type="ARBA" id="ARBA00022741"/>
    </source>
</evidence>
<dbReference type="GO" id="GO:0000245">
    <property type="term" value="P:spliceosomal complex assembly"/>
    <property type="evidence" value="ECO:0007669"/>
    <property type="project" value="TreeGrafter"/>
</dbReference>
<name>A0A9P8VPJ5_9HYPO</name>
<evidence type="ECO:0000256" key="8">
    <source>
        <dbReference type="ARBA" id="ARBA00048679"/>
    </source>
</evidence>
<dbReference type="EMBL" id="JAGPYM010000142">
    <property type="protein sequence ID" value="KAH6866131.1"/>
    <property type="molecule type" value="Genomic_DNA"/>
</dbReference>
<comment type="catalytic activity">
    <reaction evidence="7">
        <text>L-threonyl-[protein] + ATP = O-phospho-L-threonyl-[protein] + ADP + H(+)</text>
        <dbReference type="Rhea" id="RHEA:46608"/>
        <dbReference type="Rhea" id="RHEA-COMP:11060"/>
        <dbReference type="Rhea" id="RHEA-COMP:11605"/>
        <dbReference type="ChEBI" id="CHEBI:15378"/>
        <dbReference type="ChEBI" id="CHEBI:30013"/>
        <dbReference type="ChEBI" id="CHEBI:30616"/>
        <dbReference type="ChEBI" id="CHEBI:61977"/>
        <dbReference type="ChEBI" id="CHEBI:456216"/>
        <dbReference type="EC" id="2.7.11.1"/>
    </reaction>
</comment>
<dbReference type="AlphaFoldDB" id="A0A9P8VPJ5"/>
<comment type="caution">
    <text evidence="10">The sequence shown here is derived from an EMBL/GenBank/DDBJ whole genome shotgun (WGS) entry which is preliminary data.</text>
</comment>
<evidence type="ECO:0000256" key="6">
    <source>
        <dbReference type="ARBA" id="ARBA00022840"/>
    </source>
</evidence>
<evidence type="ECO:0000256" key="1">
    <source>
        <dbReference type="ARBA" id="ARBA00012513"/>
    </source>
</evidence>
<evidence type="ECO:0000313" key="11">
    <source>
        <dbReference type="Proteomes" id="UP000777438"/>
    </source>
</evidence>
<evidence type="ECO:0000259" key="9">
    <source>
        <dbReference type="PROSITE" id="PS50011"/>
    </source>
</evidence>
<keyword evidence="3" id="KW-0808">Transferase</keyword>
<evidence type="ECO:0000256" key="7">
    <source>
        <dbReference type="ARBA" id="ARBA00047899"/>
    </source>
</evidence>
<dbReference type="SUPFAM" id="SSF56112">
    <property type="entry name" value="Protein kinase-like (PK-like)"/>
    <property type="match status" value="1"/>
</dbReference>
<reference evidence="10 11" key="1">
    <citation type="journal article" date="2021" name="Nat. Commun.">
        <title>Genetic determinants of endophytism in the Arabidopsis root mycobiome.</title>
        <authorList>
            <person name="Mesny F."/>
            <person name="Miyauchi S."/>
            <person name="Thiergart T."/>
            <person name="Pickel B."/>
            <person name="Atanasova L."/>
            <person name="Karlsson M."/>
            <person name="Huettel B."/>
            <person name="Barry K.W."/>
            <person name="Haridas S."/>
            <person name="Chen C."/>
            <person name="Bauer D."/>
            <person name="Andreopoulos W."/>
            <person name="Pangilinan J."/>
            <person name="LaButti K."/>
            <person name="Riley R."/>
            <person name="Lipzen A."/>
            <person name="Clum A."/>
            <person name="Drula E."/>
            <person name="Henrissat B."/>
            <person name="Kohler A."/>
            <person name="Grigoriev I.V."/>
            <person name="Martin F.M."/>
            <person name="Hacquard S."/>
        </authorList>
    </citation>
    <scope>NUCLEOTIDE SEQUENCE [LARGE SCALE GENOMIC DNA]</scope>
    <source>
        <strain evidence="10 11">MPI-CAGE-CH-0241</strain>
    </source>
</reference>
<dbReference type="GO" id="GO:0004674">
    <property type="term" value="F:protein serine/threonine kinase activity"/>
    <property type="evidence" value="ECO:0007669"/>
    <property type="project" value="UniProtKB-KW"/>
</dbReference>
<dbReference type="PROSITE" id="PS50011">
    <property type="entry name" value="PROTEIN_KINASE_DOM"/>
    <property type="match status" value="1"/>
</dbReference>
<dbReference type="Gene3D" id="1.10.510.10">
    <property type="entry name" value="Transferase(Phosphotransferase) domain 1"/>
    <property type="match status" value="1"/>
</dbReference>
<protein>
    <recommendedName>
        <fullName evidence="1">non-specific serine/threonine protein kinase</fullName>
        <ecNumber evidence="1">2.7.11.1</ecNumber>
    </recommendedName>
</protein>
<dbReference type="Gene3D" id="3.30.200.20">
    <property type="entry name" value="Phosphorylase Kinase, domain 1"/>
    <property type="match status" value="1"/>
</dbReference>
<accession>A0A9P8VPJ5</accession>
<feature type="non-terminal residue" evidence="10">
    <location>
        <position position="1"/>
    </location>
</feature>
<evidence type="ECO:0000256" key="5">
    <source>
        <dbReference type="ARBA" id="ARBA00022777"/>
    </source>
</evidence>
<evidence type="ECO:0000313" key="10">
    <source>
        <dbReference type="EMBL" id="KAH6866131.1"/>
    </source>
</evidence>
<organism evidence="10 11">
    <name type="scientific">Thelonectria olida</name>
    <dbReference type="NCBI Taxonomy" id="1576542"/>
    <lineage>
        <taxon>Eukaryota</taxon>
        <taxon>Fungi</taxon>
        <taxon>Dikarya</taxon>
        <taxon>Ascomycota</taxon>
        <taxon>Pezizomycotina</taxon>
        <taxon>Sordariomycetes</taxon>
        <taxon>Hypocreomycetidae</taxon>
        <taxon>Hypocreales</taxon>
        <taxon>Nectriaceae</taxon>
        <taxon>Thelonectria</taxon>
    </lineage>
</organism>
<dbReference type="InterPro" id="IPR000719">
    <property type="entry name" value="Prot_kinase_dom"/>
</dbReference>
<keyword evidence="6" id="KW-0067">ATP-binding</keyword>
<dbReference type="InterPro" id="IPR051334">
    <property type="entry name" value="SRPK"/>
</dbReference>
<keyword evidence="4" id="KW-0547">Nucleotide-binding</keyword>
<dbReference type="PANTHER" id="PTHR47634">
    <property type="entry name" value="PROTEIN KINASE DOMAIN-CONTAINING PROTEIN-RELATED"/>
    <property type="match status" value="1"/>
</dbReference>
<dbReference type="EC" id="2.7.11.1" evidence="1"/>
<keyword evidence="5" id="KW-0418">Kinase</keyword>
<dbReference type="OrthoDB" id="5979581at2759"/>
<dbReference type="InterPro" id="IPR011009">
    <property type="entry name" value="Kinase-like_dom_sf"/>
</dbReference>
<keyword evidence="11" id="KW-1185">Reference proteome</keyword>
<keyword evidence="2" id="KW-0723">Serine/threonine-protein kinase</keyword>
<dbReference type="GO" id="GO:0005524">
    <property type="term" value="F:ATP binding"/>
    <property type="evidence" value="ECO:0007669"/>
    <property type="project" value="UniProtKB-KW"/>
</dbReference>
<proteinExistence type="predicted"/>
<evidence type="ECO:0000256" key="3">
    <source>
        <dbReference type="ARBA" id="ARBA00022679"/>
    </source>
</evidence>
<dbReference type="Proteomes" id="UP000777438">
    <property type="component" value="Unassembled WGS sequence"/>
</dbReference>